<dbReference type="InterPro" id="IPR023212">
    <property type="entry name" value="Hsp33_helix_hairpin_bin_dom_sf"/>
</dbReference>
<proteinExistence type="predicted"/>
<accession>A0A4Y3WAQ0</accession>
<evidence type="ECO:0000313" key="6">
    <source>
        <dbReference type="EMBL" id="GEC15685.1"/>
    </source>
</evidence>
<evidence type="ECO:0000256" key="3">
    <source>
        <dbReference type="ARBA" id="ARBA00023157"/>
    </source>
</evidence>
<dbReference type="InterPro" id="IPR000397">
    <property type="entry name" value="Heat_shock_Hsp33"/>
</dbReference>
<keyword evidence="1" id="KW-0963">Cytoplasm</keyword>
<sequence>MTSQIFDPAALREPSVRAPSSVPVDDAVIPFEVGALDLRGRLTRLGPALDELLARHDYPAPVAKLLGEAIVLTTLLGSSLKFEGRFILQTQTDGPVSFLIVDFRAPARLRAYARFDEARLGAASDAGALLGRGHLAMTIDQGPDMSRYQGLVALEGGSLEDAAHEYFLRSEQIPTRVRLAVGEEWRREGDGPKRGWRGGGMLLQFLPKAPERARQADLHPGDAPDGEAVHSVTEDDAWVEGQSLIGTVEDLELIDPDLSGERLLYRLFHERGVTVFSSQALHARCSCSRDAVEAMLKSFALEDRSGMVQDGKVSVTCEFCNSVYEFTPREAGVE</sequence>
<dbReference type="Pfam" id="PF01430">
    <property type="entry name" value="HSP33"/>
    <property type="match status" value="1"/>
</dbReference>
<dbReference type="InterPro" id="IPR016153">
    <property type="entry name" value="Heat_shock_Hsp33_N"/>
</dbReference>
<dbReference type="GO" id="GO:0044183">
    <property type="term" value="F:protein folding chaperone"/>
    <property type="evidence" value="ECO:0007669"/>
    <property type="project" value="TreeGrafter"/>
</dbReference>
<dbReference type="GO" id="GO:0051082">
    <property type="term" value="F:unfolded protein binding"/>
    <property type="evidence" value="ECO:0007669"/>
    <property type="project" value="InterPro"/>
</dbReference>
<reference evidence="6 7" key="1">
    <citation type="submission" date="2019-06" db="EMBL/GenBank/DDBJ databases">
        <title>Whole genome shotgun sequence of Nitrobacter winogradskyi NBRC 14297.</title>
        <authorList>
            <person name="Hosoyama A."/>
            <person name="Uohara A."/>
            <person name="Ohji S."/>
            <person name="Ichikawa N."/>
        </authorList>
    </citation>
    <scope>NUCLEOTIDE SEQUENCE [LARGE SCALE GENOMIC DNA]</scope>
    <source>
        <strain evidence="6 7">NBRC 14297</strain>
    </source>
</reference>
<comment type="caution">
    <text evidence="6">The sequence shown here is derived from an EMBL/GenBank/DDBJ whole genome shotgun (WGS) entry which is preliminary data.</text>
</comment>
<name>A0A4Y3WAQ0_NITWI</name>
<evidence type="ECO:0000256" key="1">
    <source>
        <dbReference type="ARBA" id="ARBA00022490"/>
    </source>
</evidence>
<dbReference type="InterPro" id="IPR016154">
    <property type="entry name" value="Heat_shock_Hsp33_C"/>
</dbReference>
<dbReference type="OrthoDB" id="9793753at2"/>
<dbReference type="AlphaFoldDB" id="A0A4Y3WAQ0"/>
<keyword evidence="2" id="KW-0862">Zinc</keyword>
<organism evidence="6 7">
    <name type="scientific">Nitrobacter winogradskyi</name>
    <name type="common">Nitrobacter agilis</name>
    <dbReference type="NCBI Taxonomy" id="913"/>
    <lineage>
        <taxon>Bacteria</taxon>
        <taxon>Pseudomonadati</taxon>
        <taxon>Pseudomonadota</taxon>
        <taxon>Alphaproteobacteria</taxon>
        <taxon>Hyphomicrobiales</taxon>
        <taxon>Nitrobacteraceae</taxon>
        <taxon>Nitrobacter</taxon>
    </lineage>
</organism>
<evidence type="ECO:0000313" key="7">
    <source>
        <dbReference type="Proteomes" id="UP000318825"/>
    </source>
</evidence>
<dbReference type="GO" id="GO:0005737">
    <property type="term" value="C:cytoplasm"/>
    <property type="evidence" value="ECO:0007669"/>
    <property type="project" value="InterPro"/>
</dbReference>
<dbReference type="PANTHER" id="PTHR30111">
    <property type="entry name" value="33 KDA CHAPERONIN"/>
    <property type="match status" value="1"/>
</dbReference>
<dbReference type="PIRSF" id="PIRSF005261">
    <property type="entry name" value="Heat_shock_Hsp33"/>
    <property type="match status" value="1"/>
</dbReference>
<dbReference type="NCBIfam" id="NF002386">
    <property type="entry name" value="PRK01402.1"/>
    <property type="match status" value="1"/>
</dbReference>
<gene>
    <name evidence="6" type="primary">hslO</name>
    <name evidence="6" type="ORF">NWI01_15770</name>
</gene>
<protein>
    <submittedName>
        <fullName evidence="6">33 kDa chaperonin</fullName>
    </submittedName>
</protein>
<dbReference type="RefSeq" id="WP_141383369.1">
    <property type="nucleotide sequence ID" value="NZ_BJNF01000038.1"/>
</dbReference>
<keyword evidence="3" id="KW-1015">Disulfide bond</keyword>
<evidence type="ECO:0000256" key="2">
    <source>
        <dbReference type="ARBA" id="ARBA00022833"/>
    </source>
</evidence>
<keyword evidence="5" id="KW-0676">Redox-active center</keyword>
<dbReference type="GO" id="GO:0042026">
    <property type="term" value="P:protein refolding"/>
    <property type="evidence" value="ECO:0007669"/>
    <property type="project" value="TreeGrafter"/>
</dbReference>
<dbReference type="SUPFAM" id="SSF64397">
    <property type="entry name" value="Hsp33 domain"/>
    <property type="match status" value="1"/>
</dbReference>
<dbReference type="Proteomes" id="UP000318825">
    <property type="component" value="Unassembled WGS sequence"/>
</dbReference>
<dbReference type="Gene3D" id="3.55.30.10">
    <property type="entry name" value="Hsp33 domain"/>
    <property type="match status" value="1"/>
</dbReference>
<evidence type="ECO:0000256" key="4">
    <source>
        <dbReference type="ARBA" id="ARBA00023186"/>
    </source>
</evidence>
<dbReference type="EMBL" id="BJNF01000038">
    <property type="protein sequence ID" value="GEC15685.1"/>
    <property type="molecule type" value="Genomic_DNA"/>
</dbReference>
<dbReference type="CDD" id="cd00498">
    <property type="entry name" value="Hsp33"/>
    <property type="match status" value="1"/>
</dbReference>
<dbReference type="Gene3D" id="1.10.287.480">
    <property type="entry name" value="helix hairpin bin"/>
    <property type="match status" value="1"/>
</dbReference>
<keyword evidence="4" id="KW-0143">Chaperone</keyword>
<dbReference type="Gene3D" id="3.90.1280.10">
    <property type="entry name" value="HSP33 redox switch-like"/>
    <property type="match status" value="1"/>
</dbReference>
<dbReference type="SUPFAM" id="SSF118352">
    <property type="entry name" value="HSP33 redox switch-like"/>
    <property type="match status" value="1"/>
</dbReference>
<evidence type="ECO:0000256" key="5">
    <source>
        <dbReference type="ARBA" id="ARBA00023284"/>
    </source>
</evidence>
<dbReference type="PANTHER" id="PTHR30111:SF1">
    <property type="entry name" value="33 KDA CHAPERONIN"/>
    <property type="match status" value="1"/>
</dbReference>